<dbReference type="Proteomes" id="UP000830671">
    <property type="component" value="Chromosome 2"/>
</dbReference>
<dbReference type="RefSeq" id="XP_049140000.1">
    <property type="nucleotide sequence ID" value="XM_049282857.1"/>
</dbReference>
<evidence type="ECO:0000313" key="3">
    <source>
        <dbReference type="Proteomes" id="UP000830671"/>
    </source>
</evidence>
<evidence type="ECO:0000256" key="1">
    <source>
        <dbReference type="SAM" id="MobiDB-lite"/>
    </source>
</evidence>
<keyword evidence="3" id="KW-1185">Reference proteome</keyword>
<dbReference type="EMBL" id="CP019474">
    <property type="protein sequence ID" value="UQC78363.1"/>
    <property type="molecule type" value="Genomic_DNA"/>
</dbReference>
<sequence length="384" mass="43876">MAGPRRILSPSRQEQKGHDQMGTDEQIRICKYSRYAALSTGQLRFPVEWDTSLQVESDGMRHPYPHPYPFVQTGIWSTQPGYQKAEKTTERAKEEEEQEGGVSGKNMYFCPIFFLSRPVPESTATFLLPFVYPTKTRHQARKPLLSHPSFLLPRSAFALDLFTTLLPADSNTNFELPLSQRSLPSAICLLRSFCHQPHRSLIFVQFHPFPHTTELSIASRTPGVHHQTLLGFPTLRQQRQLLIKHTHTHTSHASALPLATHEYRKAPTPLIRTLAHYSHVSPDEPVRHFPLDADEENQQDRPRGDSNNEHPRVTKSAASQNHKKERAHTTNRPVSHRTRPVAHWTGWIPIGTGPRLWWTGEPGQTRRRSDRSELKADPEPGFPD</sequence>
<evidence type="ECO:0000313" key="2">
    <source>
        <dbReference type="EMBL" id="UQC78363.1"/>
    </source>
</evidence>
<dbReference type="AlphaFoldDB" id="A0A9Q8SJM7"/>
<feature type="compositionally biased region" description="Basic and acidic residues" evidence="1">
    <location>
        <begin position="282"/>
        <end position="291"/>
    </location>
</feature>
<organism evidence="2 3">
    <name type="scientific">Colletotrichum lupini</name>
    <dbReference type="NCBI Taxonomy" id="145971"/>
    <lineage>
        <taxon>Eukaryota</taxon>
        <taxon>Fungi</taxon>
        <taxon>Dikarya</taxon>
        <taxon>Ascomycota</taxon>
        <taxon>Pezizomycotina</taxon>
        <taxon>Sordariomycetes</taxon>
        <taxon>Hypocreomycetidae</taxon>
        <taxon>Glomerellales</taxon>
        <taxon>Glomerellaceae</taxon>
        <taxon>Colletotrichum</taxon>
        <taxon>Colletotrichum acutatum species complex</taxon>
    </lineage>
</organism>
<feature type="region of interest" description="Disordered" evidence="1">
    <location>
        <begin position="355"/>
        <end position="384"/>
    </location>
</feature>
<feature type="region of interest" description="Disordered" evidence="1">
    <location>
        <begin position="1"/>
        <end position="23"/>
    </location>
</feature>
<protein>
    <submittedName>
        <fullName evidence="2">Uncharacterized protein</fullName>
    </submittedName>
</protein>
<dbReference type="GeneID" id="73337867"/>
<accession>A0A9Q8SJM7</accession>
<feature type="compositionally biased region" description="Basic and acidic residues" evidence="1">
    <location>
        <begin position="298"/>
        <end position="312"/>
    </location>
</feature>
<dbReference type="KEGG" id="clup:CLUP02_03840"/>
<feature type="compositionally biased region" description="Basic and acidic residues" evidence="1">
    <location>
        <begin position="13"/>
        <end position="23"/>
    </location>
</feature>
<proteinExistence type="predicted"/>
<feature type="region of interest" description="Disordered" evidence="1">
    <location>
        <begin position="282"/>
        <end position="340"/>
    </location>
</feature>
<reference evidence="2" key="1">
    <citation type="journal article" date="2021" name="Mol. Plant Microbe Interact.">
        <title>Complete Genome Sequence of the Plant-Pathogenic Fungus Colletotrichum lupini.</title>
        <authorList>
            <person name="Baroncelli R."/>
            <person name="Pensec F."/>
            <person name="Da Lio D."/>
            <person name="Boufleur T."/>
            <person name="Vicente I."/>
            <person name="Sarrocco S."/>
            <person name="Picot A."/>
            <person name="Baraldi E."/>
            <person name="Sukno S."/>
            <person name="Thon M."/>
            <person name="Le Floch G."/>
        </authorList>
    </citation>
    <scope>NUCLEOTIDE SEQUENCE</scope>
    <source>
        <strain evidence="2">IMI 504893</strain>
    </source>
</reference>
<gene>
    <name evidence="2" type="ORF">CLUP02_03840</name>
</gene>
<name>A0A9Q8SJM7_9PEZI</name>